<name>A0ABZ2TTD5_9FLAO</name>
<evidence type="ECO:0008006" key="4">
    <source>
        <dbReference type="Google" id="ProtNLM"/>
    </source>
</evidence>
<keyword evidence="1" id="KW-0472">Membrane</keyword>
<evidence type="ECO:0000256" key="1">
    <source>
        <dbReference type="SAM" id="Phobius"/>
    </source>
</evidence>
<evidence type="ECO:0000313" key="3">
    <source>
        <dbReference type="Proteomes" id="UP001491088"/>
    </source>
</evidence>
<accession>A0ABZ2TTD5</accession>
<organism evidence="2 3">
    <name type="scientific">Polaribacter marinaquae</name>
    <dbReference type="NCBI Taxonomy" id="1642819"/>
    <lineage>
        <taxon>Bacteria</taxon>
        <taxon>Pseudomonadati</taxon>
        <taxon>Bacteroidota</taxon>
        <taxon>Flavobacteriia</taxon>
        <taxon>Flavobacteriales</taxon>
        <taxon>Flavobacteriaceae</taxon>
    </lineage>
</organism>
<dbReference type="EMBL" id="CP150496">
    <property type="protein sequence ID" value="WYW56398.1"/>
    <property type="molecule type" value="Genomic_DNA"/>
</dbReference>
<protein>
    <recommendedName>
        <fullName evidence="4">Anti-sigma factor</fullName>
    </recommendedName>
</protein>
<proteinExistence type="predicted"/>
<feature type="transmembrane region" description="Helical" evidence="1">
    <location>
        <begin position="55"/>
        <end position="75"/>
    </location>
</feature>
<keyword evidence="3" id="KW-1185">Reference proteome</keyword>
<keyword evidence="1" id="KW-1133">Transmembrane helix</keyword>
<dbReference type="RefSeq" id="WP_340934228.1">
    <property type="nucleotide sequence ID" value="NZ_CP150496.1"/>
</dbReference>
<gene>
    <name evidence="2" type="ORF">WG950_03845</name>
</gene>
<sequence>MKNKEIDKKVEDTFMAIETIEKVKVSPYFEHKVLQKINEEKEEKEKVFSWLTPQFQLAAVLVILFLNAATIFYAFNSSEKTTNYSVETFSQEYSLESTSNSYLN</sequence>
<keyword evidence="1" id="KW-0812">Transmembrane</keyword>
<evidence type="ECO:0000313" key="2">
    <source>
        <dbReference type="EMBL" id="WYW56398.1"/>
    </source>
</evidence>
<dbReference type="Proteomes" id="UP001491088">
    <property type="component" value="Chromosome"/>
</dbReference>
<reference evidence="2 3" key="1">
    <citation type="submission" date="2024-03" db="EMBL/GenBank/DDBJ databases">
        <authorList>
            <person name="Cao K."/>
        </authorList>
    </citation>
    <scope>NUCLEOTIDE SEQUENCE [LARGE SCALE GENOMIC DNA]</scope>
    <source>
        <strain evidence="2 3">MCCC 1K00696</strain>
    </source>
</reference>